<reference evidence="2 3" key="1">
    <citation type="submission" date="2016-03" db="EMBL/GenBank/DDBJ databases">
        <authorList>
            <person name="Devillers H."/>
        </authorList>
    </citation>
    <scope>NUCLEOTIDE SEQUENCE [LARGE SCALE GENOMIC DNA]</scope>
    <source>
        <strain evidence="2">CBS 10888</strain>
    </source>
</reference>
<evidence type="ECO:0000313" key="3">
    <source>
        <dbReference type="Proteomes" id="UP000190274"/>
    </source>
</evidence>
<proteinExistence type="predicted"/>
<feature type="compositionally biased region" description="Polar residues" evidence="1">
    <location>
        <begin position="60"/>
        <end position="76"/>
    </location>
</feature>
<sequence length="84" mass="9472">MSGPTIQPLHQNQNLTSNLHRSMFKKQNQVPMAIKNKFASPTDELLSPCSQKLNDHKSKLFTSKANPTKLNFTTKQNGEDSDDE</sequence>
<dbReference type="Pfam" id="PF05032">
    <property type="entry name" value="Spo12"/>
    <property type="match status" value="1"/>
</dbReference>
<dbReference type="STRING" id="1266660.A0A1G4K6B0"/>
<dbReference type="InterPro" id="IPR007727">
    <property type="entry name" value="Spo12"/>
</dbReference>
<evidence type="ECO:0000313" key="2">
    <source>
        <dbReference type="EMBL" id="SCU99374.1"/>
    </source>
</evidence>
<dbReference type="Proteomes" id="UP000190274">
    <property type="component" value="Chromosome H"/>
</dbReference>
<evidence type="ECO:0000256" key="1">
    <source>
        <dbReference type="SAM" id="MobiDB-lite"/>
    </source>
</evidence>
<name>A0A1G4K6B0_9SACH</name>
<organism evidence="2 3">
    <name type="scientific">Lachancea dasiensis</name>
    <dbReference type="NCBI Taxonomy" id="1072105"/>
    <lineage>
        <taxon>Eukaryota</taxon>
        <taxon>Fungi</taxon>
        <taxon>Dikarya</taxon>
        <taxon>Ascomycota</taxon>
        <taxon>Saccharomycotina</taxon>
        <taxon>Saccharomycetes</taxon>
        <taxon>Saccharomycetales</taxon>
        <taxon>Saccharomycetaceae</taxon>
        <taxon>Lachancea</taxon>
    </lineage>
</organism>
<accession>A0A1G4K6B0</accession>
<dbReference type="AlphaFoldDB" id="A0A1G4K6B0"/>
<dbReference type="OrthoDB" id="5578329at2759"/>
<feature type="region of interest" description="Disordered" evidence="1">
    <location>
        <begin position="60"/>
        <end position="84"/>
    </location>
</feature>
<protein>
    <submittedName>
        <fullName evidence="2">LADA_0H19350g1_1</fullName>
    </submittedName>
</protein>
<gene>
    <name evidence="2" type="ORF">LADA_0H19350G</name>
</gene>
<dbReference type="EMBL" id="LT598461">
    <property type="protein sequence ID" value="SCU99374.1"/>
    <property type="molecule type" value="Genomic_DNA"/>
</dbReference>
<keyword evidence="3" id="KW-1185">Reference proteome</keyword>